<gene>
    <name evidence="2" type="ORF">HMPREF0971_00939</name>
</gene>
<comment type="caution">
    <text evidence="2">The sequence shown here is derived from an EMBL/GenBank/DDBJ whole genome shotgun (WGS) entry which is preliminary data.</text>
</comment>
<keyword evidence="1" id="KW-0812">Transmembrane</keyword>
<keyword evidence="1" id="KW-1133">Transmembrane helix</keyword>
<dbReference type="HOGENOM" id="CLU_060305_0_0_10"/>
<proteinExistence type="predicted"/>
<dbReference type="AlphaFoldDB" id="D1QPP6"/>
<reference evidence="2 3" key="1">
    <citation type="submission" date="2009-11" db="EMBL/GenBank/DDBJ databases">
        <authorList>
            <person name="Weinstock G."/>
            <person name="Sodergren E."/>
            <person name="Clifton S."/>
            <person name="Fulton L."/>
            <person name="Fulton B."/>
            <person name="Courtney L."/>
            <person name="Fronick C."/>
            <person name="Harrison M."/>
            <person name="Strong C."/>
            <person name="Farmer C."/>
            <person name="Delahaunty K."/>
            <person name="Markovic C."/>
            <person name="Hall O."/>
            <person name="Minx P."/>
            <person name="Tomlinson C."/>
            <person name="Mitreva M."/>
            <person name="Nelson J."/>
            <person name="Hou S."/>
            <person name="Wollam A."/>
            <person name="Pepin K.H."/>
            <person name="Johnson M."/>
            <person name="Bhonagiri V."/>
            <person name="Nash W.E."/>
            <person name="Warren W."/>
            <person name="Chinwalla A."/>
            <person name="Mardis E.R."/>
            <person name="Wilson R.K."/>
        </authorList>
    </citation>
    <scope>NUCLEOTIDE SEQUENCE [LARGE SCALE GENOMIC DNA]</scope>
    <source>
        <strain evidence="2 3">F0302</strain>
    </source>
</reference>
<feature type="transmembrane region" description="Helical" evidence="1">
    <location>
        <begin position="47"/>
        <end position="80"/>
    </location>
</feature>
<evidence type="ECO:0000313" key="3">
    <source>
        <dbReference type="Proteomes" id="UP000004079"/>
    </source>
</evidence>
<sequence>MTCGKPQKVGVTRAERYVMNTKAEEPLLNVDDRKISASFGCRNPQSFYAGLCALCVGICIGIAITAAIVATGGAAAVAAAALLATKAALIFTAGVVVVSCLAYAVDHDCDETLACKWQLPHMQVKIEGQPALLNKSRMICTRQGVIEIILNEQTAIKAADYISSCNNKAFWWQVGSQAIQGVFTGMAAGATGPVGLIEMNINVGIYYISEYDKELGTQATRANIAYSAKDDVVGSMTAAETARESKVTADVTRNAAQSSQKVMDGYQNTVKTAGKTASKPGRRQTAAQLEQSKAQKAFNIEQGKHGALEKRASQAAKTHKNSVSARNAAFKKLANGLALNIATAMLNSQIDDYSNIQEKEYIDAAEAGVKAANELDQKNEKKNNIFMGIVANQT</sequence>
<protein>
    <recommendedName>
        <fullName evidence="4">DUF4280 domain-containing protein</fullName>
    </recommendedName>
</protein>
<evidence type="ECO:0008006" key="4">
    <source>
        <dbReference type="Google" id="ProtNLM"/>
    </source>
</evidence>
<evidence type="ECO:0000313" key="2">
    <source>
        <dbReference type="EMBL" id="EFB32707.1"/>
    </source>
</evidence>
<dbReference type="STRING" id="649760.HMPREF0971_00939"/>
<evidence type="ECO:0000256" key="1">
    <source>
        <dbReference type="SAM" id="Phobius"/>
    </source>
</evidence>
<organism evidence="2 3">
    <name type="scientific">Segatella oris F0302</name>
    <dbReference type="NCBI Taxonomy" id="649760"/>
    <lineage>
        <taxon>Bacteria</taxon>
        <taxon>Pseudomonadati</taxon>
        <taxon>Bacteroidota</taxon>
        <taxon>Bacteroidia</taxon>
        <taxon>Bacteroidales</taxon>
        <taxon>Prevotellaceae</taxon>
        <taxon>Segatella</taxon>
    </lineage>
</organism>
<keyword evidence="1" id="KW-0472">Membrane</keyword>
<dbReference type="Proteomes" id="UP000004079">
    <property type="component" value="Unassembled WGS sequence"/>
</dbReference>
<dbReference type="EMBL" id="ACUZ02000015">
    <property type="protein sequence ID" value="EFB32707.1"/>
    <property type="molecule type" value="Genomic_DNA"/>
</dbReference>
<accession>D1QPP6</accession>
<feature type="transmembrane region" description="Helical" evidence="1">
    <location>
        <begin position="87"/>
        <end position="105"/>
    </location>
</feature>
<name>D1QPP6_9BACT</name>